<evidence type="ECO:0000313" key="3">
    <source>
        <dbReference type="Proteomes" id="UP000693970"/>
    </source>
</evidence>
<keyword evidence="3" id="KW-1185">Reference proteome</keyword>
<accession>A0A9K3LB48</accession>
<dbReference type="AlphaFoldDB" id="A0A9K3LB48"/>
<sequence length="266" mass="30752">MRQQQQLQGEGGEGTVRGAIDVSTEKTPPSDTEKESRDNDEKDEKIFGYQIVWTKKDVRQMIQSRKRGMSWEAMSKGCFKGKRSVTALRSRYFQVCSYSGNTKTTSSHPFRRLSAHGTHSANKSLHASSIRKRTKERWSKIGDQILLQNIDSVVNNKNWEEILTLLPNRTKGAIAARVRYWENYRKFPVIDDDDEEEEEEDDDKEENEDDEEKAEDDEHEKVEKVMAPHMDEKKESTADDEDEKVEDSTTENEDDDDSYSNCSIVI</sequence>
<reference evidence="2" key="1">
    <citation type="journal article" date="2021" name="Sci. Rep.">
        <title>Diploid genomic architecture of Nitzschia inconspicua, an elite biomass production diatom.</title>
        <authorList>
            <person name="Oliver A."/>
            <person name="Podell S."/>
            <person name="Pinowska A."/>
            <person name="Traller J.C."/>
            <person name="Smith S.R."/>
            <person name="McClure R."/>
            <person name="Beliaev A."/>
            <person name="Bohutskyi P."/>
            <person name="Hill E.A."/>
            <person name="Rabines A."/>
            <person name="Zheng H."/>
            <person name="Allen L.Z."/>
            <person name="Kuo A."/>
            <person name="Grigoriev I.V."/>
            <person name="Allen A.E."/>
            <person name="Hazlebeck D."/>
            <person name="Allen E.E."/>
        </authorList>
    </citation>
    <scope>NUCLEOTIDE SEQUENCE</scope>
    <source>
        <strain evidence="2">Hildebrandi</strain>
    </source>
</reference>
<organism evidence="2 3">
    <name type="scientific">Nitzschia inconspicua</name>
    <dbReference type="NCBI Taxonomy" id="303405"/>
    <lineage>
        <taxon>Eukaryota</taxon>
        <taxon>Sar</taxon>
        <taxon>Stramenopiles</taxon>
        <taxon>Ochrophyta</taxon>
        <taxon>Bacillariophyta</taxon>
        <taxon>Bacillariophyceae</taxon>
        <taxon>Bacillariophycidae</taxon>
        <taxon>Bacillariales</taxon>
        <taxon>Bacillariaceae</taxon>
        <taxon>Nitzschia</taxon>
    </lineage>
</organism>
<name>A0A9K3LB48_9STRA</name>
<proteinExistence type="predicted"/>
<dbReference type="Proteomes" id="UP000693970">
    <property type="component" value="Unassembled WGS sequence"/>
</dbReference>
<comment type="caution">
    <text evidence="2">The sequence shown here is derived from an EMBL/GenBank/DDBJ whole genome shotgun (WGS) entry which is preliminary data.</text>
</comment>
<gene>
    <name evidence="2" type="ORF">IV203_002304</name>
</gene>
<feature type="region of interest" description="Disordered" evidence="1">
    <location>
        <begin position="1"/>
        <end position="41"/>
    </location>
</feature>
<reference evidence="2" key="2">
    <citation type="submission" date="2021-04" db="EMBL/GenBank/DDBJ databases">
        <authorList>
            <person name="Podell S."/>
        </authorList>
    </citation>
    <scope>NUCLEOTIDE SEQUENCE</scope>
    <source>
        <strain evidence="2">Hildebrandi</strain>
    </source>
</reference>
<protein>
    <submittedName>
        <fullName evidence="2">Uncharacterized protein</fullName>
    </submittedName>
</protein>
<feature type="compositionally biased region" description="Basic and acidic residues" evidence="1">
    <location>
        <begin position="31"/>
        <end position="41"/>
    </location>
</feature>
<feature type="compositionally biased region" description="Basic and acidic residues" evidence="1">
    <location>
        <begin position="219"/>
        <end position="237"/>
    </location>
</feature>
<feature type="compositionally biased region" description="Acidic residues" evidence="1">
    <location>
        <begin position="190"/>
        <end position="218"/>
    </location>
</feature>
<feature type="region of interest" description="Disordered" evidence="1">
    <location>
        <begin position="190"/>
        <end position="266"/>
    </location>
</feature>
<evidence type="ECO:0000313" key="2">
    <source>
        <dbReference type="EMBL" id="KAG7357616.1"/>
    </source>
</evidence>
<feature type="compositionally biased region" description="Acidic residues" evidence="1">
    <location>
        <begin position="238"/>
        <end position="258"/>
    </location>
</feature>
<evidence type="ECO:0000256" key="1">
    <source>
        <dbReference type="SAM" id="MobiDB-lite"/>
    </source>
</evidence>
<dbReference type="EMBL" id="JAGRRH010000015">
    <property type="protein sequence ID" value="KAG7357616.1"/>
    <property type="molecule type" value="Genomic_DNA"/>
</dbReference>